<proteinExistence type="predicted"/>
<dbReference type="EMBL" id="BQKI01000085">
    <property type="protein sequence ID" value="GJN34228.1"/>
    <property type="molecule type" value="Genomic_DNA"/>
</dbReference>
<protein>
    <submittedName>
        <fullName evidence="2">Uncharacterized protein</fullName>
    </submittedName>
</protein>
<accession>A0AAV5FEX0</accession>
<gene>
    <name evidence="2" type="primary">gb22874</name>
    <name evidence="2" type="ORF">PR202_gb22874</name>
</gene>
<evidence type="ECO:0000313" key="3">
    <source>
        <dbReference type="Proteomes" id="UP001054889"/>
    </source>
</evidence>
<reference evidence="2" key="2">
    <citation type="submission" date="2021-12" db="EMBL/GenBank/DDBJ databases">
        <title>Resequencing data analysis of finger millet.</title>
        <authorList>
            <person name="Hatakeyama M."/>
            <person name="Aluri S."/>
            <person name="Balachadran M.T."/>
            <person name="Sivarajan S.R."/>
            <person name="Poveda L."/>
            <person name="Shimizu-Inatsugi R."/>
            <person name="Schlapbach R."/>
            <person name="Sreeman S.M."/>
            <person name="Shimizu K.K."/>
        </authorList>
    </citation>
    <scope>NUCLEOTIDE SEQUENCE</scope>
</reference>
<keyword evidence="3" id="KW-1185">Reference proteome</keyword>
<reference evidence="2" key="1">
    <citation type="journal article" date="2018" name="DNA Res.">
        <title>Multiple hybrid de novo genome assembly of finger millet, an orphan allotetraploid crop.</title>
        <authorList>
            <person name="Hatakeyama M."/>
            <person name="Aluri S."/>
            <person name="Balachadran M.T."/>
            <person name="Sivarajan S.R."/>
            <person name="Patrignani A."/>
            <person name="Gruter S."/>
            <person name="Poveda L."/>
            <person name="Shimizu-Inatsugi R."/>
            <person name="Baeten J."/>
            <person name="Francoijs K.J."/>
            <person name="Nataraja K.N."/>
            <person name="Reddy Y.A.N."/>
            <person name="Phadnis S."/>
            <person name="Ravikumar R.L."/>
            <person name="Schlapbach R."/>
            <person name="Sreeman S.M."/>
            <person name="Shimizu K.K."/>
        </authorList>
    </citation>
    <scope>NUCLEOTIDE SEQUENCE</scope>
</reference>
<evidence type="ECO:0000313" key="2">
    <source>
        <dbReference type="EMBL" id="GJN34228.1"/>
    </source>
</evidence>
<dbReference type="AlphaFoldDB" id="A0AAV5FEX0"/>
<dbReference type="Proteomes" id="UP001054889">
    <property type="component" value="Unassembled WGS sequence"/>
</dbReference>
<sequence>MASRRGRRDAERGVSQQQLVRRSLTGGPSWPTGEAGGYGATCGAWDPQVGSAVLCCMDRPDLLRCESASRVRDGNGDPAVENLPIR</sequence>
<feature type="region of interest" description="Disordered" evidence="1">
    <location>
        <begin position="1"/>
        <end position="37"/>
    </location>
</feature>
<comment type="caution">
    <text evidence="2">The sequence shown here is derived from an EMBL/GenBank/DDBJ whole genome shotgun (WGS) entry which is preliminary data.</text>
</comment>
<organism evidence="2 3">
    <name type="scientific">Eleusine coracana subsp. coracana</name>
    <dbReference type="NCBI Taxonomy" id="191504"/>
    <lineage>
        <taxon>Eukaryota</taxon>
        <taxon>Viridiplantae</taxon>
        <taxon>Streptophyta</taxon>
        <taxon>Embryophyta</taxon>
        <taxon>Tracheophyta</taxon>
        <taxon>Spermatophyta</taxon>
        <taxon>Magnoliopsida</taxon>
        <taxon>Liliopsida</taxon>
        <taxon>Poales</taxon>
        <taxon>Poaceae</taxon>
        <taxon>PACMAD clade</taxon>
        <taxon>Chloridoideae</taxon>
        <taxon>Cynodonteae</taxon>
        <taxon>Eleusininae</taxon>
        <taxon>Eleusine</taxon>
    </lineage>
</organism>
<evidence type="ECO:0000256" key="1">
    <source>
        <dbReference type="SAM" id="MobiDB-lite"/>
    </source>
</evidence>
<name>A0AAV5FEX0_ELECO</name>